<protein>
    <submittedName>
        <fullName evidence="1">Uncharacterized protein</fullName>
    </submittedName>
</protein>
<dbReference type="EMBL" id="GGEC01007437">
    <property type="protein sequence ID" value="MBW87920.1"/>
    <property type="molecule type" value="Transcribed_RNA"/>
</dbReference>
<accession>A0A2P2J3A0</accession>
<sequence length="74" mass="8230">MITTTHLMLFFSTGETMRKVSPLFCPRLVAVVQHFSTMHGAGLSLGLMGFLLGHHWHQSWAGLQGRIPIRALVT</sequence>
<proteinExistence type="predicted"/>
<evidence type="ECO:0000313" key="1">
    <source>
        <dbReference type="EMBL" id="MBW87920.1"/>
    </source>
</evidence>
<organism evidence="1">
    <name type="scientific">Rhizophora mucronata</name>
    <name type="common">Asiatic mangrove</name>
    <dbReference type="NCBI Taxonomy" id="61149"/>
    <lineage>
        <taxon>Eukaryota</taxon>
        <taxon>Viridiplantae</taxon>
        <taxon>Streptophyta</taxon>
        <taxon>Embryophyta</taxon>
        <taxon>Tracheophyta</taxon>
        <taxon>Spermatophyta</taxon>
        <taxon>Magnoliopsida</taxon>
        <taxon>eudicotyledons</taxon>
        <taxon>Gunneridae</taxon>
        <taxon>Pentapetalae</taxon>
        <taxon>rosids</taxon>
        <taxon>fabids</taxon>
        <taxon>Malpighiales</taxon>
        <taxon>Rhizophoraceae</taxon>
        <taxon>Rhizophora</taxon>
    </lineage>
</organism>
<name>A0A2P2J3A0_RHIMU</name>
<dbReference type="AlphaFoldDB" id="A0A2P2J3A0"/>
<reference evidence="1" key="1">
    <citation type="submission" date="2018-02" db="EMBL/GenBank/DDBJ databases">
        <title>Rhizophora mucronata_Transcriptome.</title>
        <authorList>
            <person name="Meera S.P."/>
            <person name="Sreeshan A."/>
            <person name="Augustine A."/>
        </authorList>
    </citation>
    <scope>NUCLEOTIDE SEQUENCE</scope>
    <source>
        <tissue evidence="1">Leaf</tissue>
    </source>
</reference>